<evidence type="ECO:0000313" key="12">
    <source>
        <dbReference type="EMBL" id="KAE9265115.1"/>
    </source>
</evidence>
<accession>A0A6A3DE54</accession>
<evidence type="ECO:0000313" key="15">
    <source>
        <dbReference type="Proteomes" id="UP000440367"/>
    </source>
</evidence>
<evidence type="ECO:0000313" key="17">
    <source>
        <dbReference type="Proteomes" id="UP000476176"/>
    </source>
</evidence>
<dbReference type="EMBL" id="QXFY01007922">
    <property type="protein sequence ID" value="KAE9265114.1"/>
    <property type="molecule type" value="Genomic_DNA"/>
</dbReference>
<evidence type="ECO:0000256" key="1">
    <source>
        <dbReference type="SAM" id="MobiDB-lite"/>
    </source>
</evidence>
<dbReference type="EMBL" id="QXFY01007922">
    <property type="protein sequence ID" value="KAE9265115.1"/>
    <property type="molecule type" value="Genomic_DNA"/>
</dbReference>
<dbReference type="AlphaFoldDB" id="A0A6A3DE54"/>
<evidence type="ECO:0000313" key="13">
    <source>
        <dbReference type="Proteomes" id="UP000429523"/>
    </source>
</evidence>
<dbReference type="EMBL" id="QXGF01005571">
    <property type="protein sequence ID" value="KAE8918557.1"/>
    <property type="molecule type" value="Genomic_DNA"/>
</dbReference>
<evidence type="ECO:0000313" key="5">
    <source>
        <dbReference type="EMBL" id="KAE9158417.1"/>
    </source>
</evidence>
<evidence type="ECO:0000313" key="2">
    <source>
        <dbReference type="EMBL" id="KAE8918556.1"/>
    </source>
</evidence>
<dbReference type="Proteomes" id="UP000433483">
    <property type="component" value="Unassembled WGS sequence"/>
</dbReference>
<protein>
    <submittedName>
        <fullName evidence="2">Uncharacterized protein</fullName>
    </submittedName>
</protein>
<dbReference type="EMBL" id="QXGC01007799">
    <property type="protein sequence ID" value="KAE9159762.1"/>
    <property type="molecule type" value="Genomic_DNA"/>
</dbReference>
<evidence type="ECO:0000313" key="18">
    <source>
        <dbReference type="Proteomes" id="UP000486351"/>
    </source>
</evidence>
<dbReference type="Proteomes" id="UP000429523">
    <property type="component" value="Unassembled WGS sequence"/>
</dbReference>
<dbReference type="EMBL" id="QXFY01009513">
    <property type="protein sequence ID" value="KAE9262438.1"/>
    <property type="molecule type" value="Genomic_DNA"/>
</dbReference>
<evidence type="ECO:0000313" key="3">
    <source>
        <dbReference type="EMBL" id="KAE8918557.1"/>
    </source>
</evidence>
<evidence type="ECO:0000313" key="10">
    <source>
        <dbReference type="EMBL" id="KAE9262438.1"/>
    </source>
</evidence>
<evidence type="ECO:0000313" key="7">
    <source>
        <dbReference type="EMBL" id="KAE9169081.1"/>
    </source>
</evidence>
<dbReference type="EMBL" id="QXGD01004735">
    <property type="protein sequence ID" value="KAE9169081.1"/>
    <property type="molecule type" value="Genomic_DNA"/>
</dbReference>
<dbReference type="EMBL" id="QXFY01011665">
    <property type="protein sequence ID" value="KAE9259924.1"/>
    <property type="molecule type" value="Genomic_DNA"/>
</dbReference>
<evidence type="ECO:0000313" key="6">
    <source>
        <dbReference type="EMBL" id="KAE9159762.1"/>
    </source>
</evidence>
<evidence type="ECO:0000313" key="9">
    <source>
        <dbReference type="EMBL" id="KAE9260377.1"/>
    </source>
</evidence>
<reference evidence="13 14" key="1">
    <citation type="submission" date="2018-08" db="EMBL/GenBank/DDBJ databases">
        <title>Genomic investigation of the strawberry pathogen Phytophthora fragariae indicates pathogenicity is determined by transcriptional variation in three key races.</title>
        <authorList>
            <person name="Adams T.M."/>
            <person name="Armitage A.D."/>
            <person name="Sobczyk M.K."/>
            <person name="Bates H.J."/>
            <person name="Dunwell J.M."/>
            <person name="Nellist C.F."/>
            <person name="Harrison R.J."/>
        </authorList>
    </citation>
    <scope>NUCLEOTIDE SEQUENCE [LARGE SCALE GENOMIC DNA]</scope>
    <source>
        <strain evidence="7 15">BC-1</strain>
        <strain evidence="6 17">BC-23</strain>
        <strain evidence="5 14">NOV-27</strain>
        <strain evidence="4 16">NOV-71</strain>
        <strain evidence="8 18">NOV-77</strain>
        <strain evidence="2 13">NOV-9</strain>
    </source>
</reference>
<dbReference type="EMBL" id="QXGF01005571">
    <property type="protein sequence ID" value="KAE8918556.1"/>
    <property type="molecule type" value="Genomic_DNA"/>
</dbReference>
<comment type="caution">
    <text evidence="2">The sequence shown here is derived from an EMBL/GenBank/DDBJ whole genome shotgun (WGS) entry which is preliminary data.</text>
</comment>
<dbReference type="EMBL" id="QXGB01007989">
    <property type="protein sequence ID" value="KAE9158417.1"/>
    <property type="molecule type" value="Genomic_DNA"/>
</dbReference>
<feature type="compositionally biased region" description="Acidic residues" evidence="1">
    <location>
        <begin position="1"/>
        <end position="10"/>
    </location>
</feature>
<evidence type="ECO:0000313" key="4">
    <source>
        <dbReference type="EMBL" id="KAE9062178.1"/>
    </source>
</evidence>
<feature type="region of interest" description="Disordered" evidence="1">
    <location>
        <begin position="1"/>
        <end position="46"/>
    </location>
</feature>
<evidence type="ECO:0000313" key="8">
    <source>
        <dbReference type="EMBL" id="KAE9259924.1"/>
    </source>
</evidence>
<organism evidence="2 13">
    <name type="scientific">Phytophthora fragariae</name>
    <dbReference type="NCBI Taxonomy" id="53985"/>
    <lineage>
        <taxon>Eukaryota</taxon>
        <taxon>Sar</taxon>
        <taxon>Stramenopiles</taxon>
        <taxon>Oomycota</taxon>
        <taxon>Peronosporomycetes</taxon>
        <taxon>Peronosporales</taxon>
        <taxon>Peronosporaceae</taxon>
        <taxon>Phytophthora</taxon>
    </lineage>
</organism>
<dbReference type="EMBL" id="QXFZ01005028">
    <property type="protein sequence ID" value="KAE9062178.1"/>
    <property type="molecule type" value="Genomic_DNA"/>
</dbReference>
<evidence type="ECO:0000313" key="11">
    <source>
        <dbReference type="EMBL" id="KAE9265114.1"/>
    </source>
</evidence>
<evidence type="ECO:0000313" key="14">
    <source>
        <dbReference type="Proteomes" id="UP000433483"/>
    </source>
</evidence>
<gene>
    <name evidence="7" type="ORF">PF002_g30451</name>
    <name evidence="6" type="ORF">PF004_g31415</name>
    <name evidence="5" type="ORF">PF005_g32463</name>
    <name evidence="4" type="ORF">PF007_g30009</name>
    <name evidence="11" type="ORF">PF008_g31944</name>
    <name evidence="12" type="ORF">PF008_g31945</name>
    <name evidence="10" type="ORF">PF008_g32603</name>
    <name evidence="9" type="ORF">PF008_g33123</name>
    <name evidence="8" type="ORF">PF008_g33243</name>
    <name evidence="3" type="ORF">PF009_g31130</name>
    <name evidence="2" type="ORF">PF009_g31131</name>
</gene>
<sequence>MAEQLEEVDELASLASGTSPTAIGPSRWPSSAHKSMIASSGGGGGGASSFVEHGFTLLAQAGSQR</sequence>
<dbReference type="Proteomes" id="UP000441208">
    <property type="component" value="Unassembled WGS sequence"/>
</dbReference>
<dbReference type="Proteomes" id="UP000440367">
    <property type="component" value="Unassembled WGS sequence"/>
</dbReference>
<dbReference type="Proteomes" id="UP000486351">
    <property type="component" value="Unassembled WGS sequence"/>
</dbReference>
<dbReference type="EMBL" id="QXFY01011203">
    <property type="protein sequence ID" value="KAE9260377.1"/>
    <property type="molecule type" value="Genomic_DNA"/>
</dbReference>
<name>A0A6A3DE54_9STRA</name>
<evidence type="ECO:0000313" key="16">
    <source>
        <dbReference type="Proteomes" id="UP000441208"/>
    </source>
</evidence>
<dbReference type="Proteomes" id="UP000476176">
    <property type="component" value="Unassembled WGS sequence"/>
</dbReference>
<proteinExistence type="predicted"/>
<keyword evidence="14" id="KW-1185">Reference proteome</keyword>